<dbReference type="STRING" id="1354304.XPG1_2715"/>
<dbReference type="HOGENOM" id="CLU_018204_0_3_6"/>
<comment type="similarity">
    <text evidence="2 6">Belongs to the acyl-CoA dehydrogenase family.</text>
</comment>
<dbReference type="InterPro" id="IPR006091">
    <property type="entry name" value="Acyl-CoA_Oxase/DH_mid-dom"/>
</dbReference>
<evidence type="ECO:0000259" key="7">
    <source>
        <dbReference type="Pfam" id="PF00441"/>
    </source>
</evidence>
<dbReference type="GO" id="GO:0033539">
    <property type="term" value="P:fatty acid beta-oxidation using acyl-CoA dehydrogenase"/>
    <property type="evidence" value="ECO:0007669"/>
    <property type="project" value="TreeGrafter"/>
</dbReference>
<keyword evidence="4 6" id="KW-0274">FAD</keyword>
<dbReference type="Pfam" id="PF02771">
    <property type="entry name" value="Acyl-CoA_dh_N"/>
    <property type="match status" value="1"/>
</dbReference>
<dbReference type="InterPro" id="IPR006089">
    <property type="entry name" value="Acyl-CoA_DH_CS"/>
</dbReference>
<dbReference type="PANTHER" id="PTHR43884">
    <property type="entry name" value="ACYL-COA DEHYDROGENASE"/>
    <property type="match status" value="1"/>
</dbReference>
<reference evidence="10 11" key="1">
    <citation type="submission" date="2013-07" db="EMBL/GenBank/DDBJ databases">
        <authorList>
            <person name="Genoscope - CEA"/>
        </authorList>
    </citation>
    <scope>NUCLEOTIDE SEQUENCE [LARGE SCALE GENOMIC DNA]</scope>
    <source>
        <strain evidence="10 11">G6</strain>
    </source>
</reference>
<dbReference type="Gene3D" id="2.40.110.10">
    <property type="entry name" value="Butyryl-CoA Dehydrogenase, subunit A, domain 2"/>
    <property type="match status" value="1"/>
</dbReference>
<dbReference type="Pfam" id="PF02770">
    <property type="entry name" value="Acyl-CoA_dh_M"/>
    <property type="match status" value="1"/>
</dbReference>
<dbReference type="InterPro" id="IPR009100">
    <property type="entry name" value="AcylCoA_DH/oxidase_NM_dom_sf"/>
</dbReference>
<protein>
    <submittedName>
        <fullName evidence="10">Long-chain specific acyl-CoA dehydrogenase, mitochondrial</fullName>
        <ecNumber evidence="10">1.3.8.8</ecNumber>
    </submittedName>
</protein>
<evidence type="ECO:0000259" key="8">
    <source>
        <dbReference type="Pfam" id="PF02770"/>
    </source>
</evidence>
<dbReference type="Gene3D" id="1.20.140.10">
    <property type="entry name" value="Butyryl-CoA Dehydrogenase, subunit A, domain 3"/>
    <property type="match status" value="1"/>
</dbReference>
<dbReference type="Gene3D" id="1.10.540.10">
    <property type="entry name" value="Acyl-CoA dehydrogenase/oxidase, N-terminal domain"/>
    <property type="match status" value="1"/>
</dbReference>
<evidence type="ECO:0000256" key="2">
    <source>
        <dbReference type="ARBA" id="ARBA00009347"/>
    </source>
</evidence>
<dbReference type="KEGG" id="xpo:XPG1_2715"/>
<keyword evidence="5 6" id="KW-0560">Oxidoreductase</keyword>
<dbReference type="SUPFAM" id="SSF56645">
    <property type="entry name" value="Acyl-CoA dehydrogenase NM domain-like"/>
    <property type="match status" value="1"/>
</dbReference>
<dbReference type="InterPro" id="IPR009075">
    <property type="entry name" value="AcylCo_DH/oxidase_C"/>
</dbReference>
<keyword evidence="3 6" id="KW-0285">Flavoprotein</keyword>
<dbReference type="InterPro" id="IPR037069">
    <property type="entry name" value="AcylCoA_DH/ox_N_sf"/>
</dbReference>
<dbReference type="EMBL" id="FO704551">
    <property type="protein sequence ID" value="CDG22367.1"/>
    <property type="molecule type" value="Genomic_DNA"/>
</dbReference>
<evidence type="ECO:0000259" key="9">
    <source>
        <dbReference type="Pfam" id="PF02771"/>
    </source>
</evidence>
<dbReference type="InterPro" id="IPR036250">
    <property type="entry name" value="AcylCo_DH-like_C"/>
</dbReference>
<comment type="cofactor">
    <cofactor evidence="1 6">
        <name>FAD</name>
        <dbReference type="ChEBI" id="CHEBI:57692"/>
    </cofactor>
</comment>
<dbReference type="AlphaFoldDB" id="A0A068R524"/>
<sequence>MKNKELEHFRLTCRDFLTHKAKPFLSEWEANGLIGRNFWRHAGDAGLLGLGVSRELGGQHKLDYHYAAVLTEELIRAEMTAPVIISHNDVIASYIDSHGTDEQKARWLPGLCSGELIAAIAITEPNGGSDSADIETTALKQGQHYVVNGHKSYITNGINADLILTAVRTSEASRGQGISLLIIERNTPGFERGPLLKKIGWHASDTADLHFTACQVPCENLIGRENIGNFYLMGGMPRERLSIATVAVATAEYLLEKTLAWVKTRKAFGQPIGSFQANRFMLAKLDTEIKIARVYLNDAIDRFNQKSLSVIDAARIKLWTTELQIKVADRCLQLHGGAGYMSESYIGKAWTNSRVQTIYGGTSEVLKEFISKSMGL</sequence>
<dbReference type="EC" id="1.3.8.8" evidence="10"/>
<dbReference type="GO" id="GO:0004466">
    <property type="term" value="F:long-chain fatty acyl-CoA dehydrogenase activity"/>
    <property type="evidence" value="ECO:0007669"/>
    <property type="project" value="UniProtKB-EC"/>
</dbReference>
<evidence type="ECO:0000313" key="10">
    <source>
        <dbReference type="EMBL" id="CDG22367.1"/>
    </source>
</evidence>
<evidence type="ECO:0000256" key="4">
    <source>
        <dbReference type="ARBA" id="ARBA00022827"/>
    </source>
</evidence>
<dbReference type="RefSeq" id="WP_045959301.1">
    <property type="nucleotide sequence ID" value="NZ_FO704551.1"/>
</dbReference>
<evidence type="ECO:0000256" key="1">
    <source>
        <dbReference type="ARBA" id="ARBA00001974"/>
    </source>
</evidence>
<dbReference type="SUPFAM" id="SSF47203">
    <property type="entry name" value="Acyl-CoA dehydrogenase C-terminal domain-like"/>
    <property type="match status" value="1"/>
</dbReference>
<evidence type="ECO:0000256" key="3">
    <source>
        <dbReference type="ARBA" id="ARBA00022630"/>
    </source>
</evidence>
<gene>
    <name evidence="10" type="primary">ACADL</name>
    <name evidence="10" type="ORF">XPG1_2715</name>
</gene>
<dbReference type="PROSITE" id="PS00073">
    <property type="entry name" value="ACYL_COA_DH_2"/>
    <property type="match status" value="1"/>
</dbReference>
<dbReference type="InterPro" id="IPR013786">
    <property type="entry name" value="AcylCoA_DH/ox_N"/>
</dbReference>
<name>A0A068R524_9GAMM</name>
<dbReference type="FunFam" id="1.20.140.10:FF:000001">
    <property type="entry name" value="Acyl-CoA dehydrogenase"/>
    <property type="match status" value="1"/>
</dbReference>
<dbReference type="GO" id="GO:0050660">
    <property type="term" value="F:flavin adenine dinucleotide binding"/>
    <property type="evidence" value="ECO:0007669"/>
    <property type="project" value="InterPro"/>
</dbReference>
<feature type="domain" description="Acyl-CoA oxidase/dehydrogenase middle" evidence="8">
    <location>
        <begin position="119"/>
        <end position="213"/>
    </location>
</feature>
<feature type="domain" description="Acyl-CoA dehydrogenase/oxidase C-terminal" evidence="7">
    <location>
        <begin position="231"/>
        <end position="374"/>
    </location>
</feature>
<keyword evidence="11" id="KW-1185">Reference proteome</keyword>
<evidence type="ECO:0000256" key="5">
    <source>
        <dbReference type="ARBA" id="ARBA00023002"/>
    </source>
</evidence>
<dbReference type="GO" id="GO:0046359">
    <property type="term" value="P:butyrate catabolic process"/>
    <property type="evidence" value="ECO:0007669"/>
    <property type="project" value="TreeGrafter"/>
</dbReference>
<feature type="domain" description="Acyl-CoA dehydrogenase/oxidase N-terminal" evidence="9">
    <location>
        <begin position="4"/>
        <end position="115"/>
    </location>
</feature>
<dbReference type="InterPro" id="IPR046373">
    <property type="entry name" value="Acyl-CoA_Oxase/DH_mid-dom_sf"/>
</dbReference>
<evidence type="ECO:0000313" key="11">
    <source>
        <dbReference type="Proteomes" id="UP000032735"/>
    </source>
</evidence>
<evidence type="ECO:0000256" key="6">
    <source>
        <dbReference type="RuleBase" id="RU362125"/>
    </source>
</evidence>
<dbReference type="Proteomes" id="UP000032735">
    <property type="component" value="Chromosome"/>
</dbReference>
<dbReference type="PANTHER" id="PTHR43884:SF12">
    <property type="entry name" value="ISOVALERYL-COA DEHYDROGENASE, MITOCHONDRIAL-RELATED"/>
    <property type="match status" value="1"/>
</dbReference>
<dbReference type="Pfam" id="PF00441">
    <property type="entry name" value="Acyl-CoA_dh_1"/>
    <property type="match status" value="1"/>
</dbReference>
<organism evidence="10 11">
    <name type="scientific">Xenorhabdus poinarii G6</name>
    <dbReference type="NCBI Taxonomy" id="1354304"/>
    <lineage>
        <taxon>Bacteria</taxon>
        <taxon>Pseudomonadati</taxon>
        <taxon>Pseudomonadota</taxon>
        <taxon>Gammaproteobacteria</taxon>
        <taxon>Enterobacterales</taxon>
        <taxon>Morganellaceae</taxon>
        <taxon>Xenorhabdus</taxon>
    </lineage>
</organism>
<dbReference type="OrthoDB" id="9769473at2"/>
<accession>A0A068R524</accession>
<proteinExistence type="inferred from homology"/>
<dbReference type="FunFam" id="2.40.110.10:FF:000002">
    <property type="entry name" value="Acyl-CoA dehydrogenase fadE12"/>
    <property type="match status" value="1"/>
</dbReference>